<accession>A0A0N5DAV1</accession>
<organism evidence="1">
    <name type="scientific">Thelazia callipaeda</name>
    <name type="common">Oriental eyeworm</name>
    <name type="synonym">Parasitic nematode</name>
    <dbReference type="NCBI Taxonomy" id="103827"/>
    <lineage>
        <taxon>Eukaryota</taxon>
        <taxon>Metazoa</taxon>
        <taxon>Ecdysozoa</taxon>
        <taxon>Nematoda</taxon>
        <taxon>Chromadorea</taxon>
        <taxon>Rhabditida</taxon>
        <taxon>Spirurina</taxon>
        <taxon>Spiruromorpha</taxon>
        <taxon>Thelazioidea</taxon>
        <taxon>Thelaziidae</taxon>
        <taxon>Thelazia</taxon>
    </lineage>
</organism>
<dbReference type="WBParaSite" id="TCLT_0001031001-mRNA-1">
    <property type="protein sequence ID" value="TCLT_0001031001-mRNA-1"/>
    <property type="gene ID" value="TCLT_0001031001"/>
</dbReference>
<proteinExistence type="predicted"/>
<evidence type="ECO:0000313" key="1">
    <source>
        <dbReference type="WBParaSite" id="TCLT_0001031001-mRNA-1"/>
    </source>
</evidence>
<name>A0A0N5DAV1_THECL</name>
<reference evidence="1" key="1">
    <citation type="submission" date="2017-02" db="UniProtKB">
        <authorList>
            <consortium name="WormBaseParasite"/>
        </authorList>
    </citation>
    <scope>IDENTIFICATION</scope>
</reference>
<dbReference type="AlphaFoldDB" id="A0A0N5DAV1"/>
<sequence length="145" mass="16615">LFCFEQCNSFKLFSFQIILLLYRVLDYVGINLREQADLYLLVTLQVAARAVQSKKLNIGANKESIETLFMECDGVIPDESKQTQRVQLQMSLWHDALSGFSSYFHGQIRVNLVDDALEHKDLTGSRCYKLFCLNLKSAVIHFAES</sequence>
<protein>
    <submittedName>
        <fullName evidence="1">Cyclin N-terminal domain-containing protein</fullName>
    </submittedName>
</protein>